<dbReference type="STRING" id="1076935.U4LPN5"/>
<accession>U4LPN5</accession>
<evidence type="ECO:0000313" key="11">
    <source>
        <dbReference type="Proteomes" id="UP000018144"/>
    </source>
</evidence>
<evidence type="ECO:0000256" key="5">
    <source>
        <dbReference type="ARBA" id="ARBA00022692"/>
    </source>
</evidence>
<dbReference type="InterPro" id="IPR044851">
    <property type="entry name" value="Wax_synthase"/>
</dbReference>
<evidence type="ECO:0000313" key="10">
    <source>
        <dbReference type="EMBL" id="CCX16650.1"/>
    </source>
</evidence>
<reference evidence="10 11" key="1">
    <citation type="journal article" date="2013" name="PLoS Genet.">
        <title>The genome and development-dependent transcriptomes of Pyronema confluens: a window into fungal evolution.</title>
        <authorList>
            <person name="Traeger S."/>
            <person name="Altegoer F."/>
            <person name="Freitag M."/>
            <person name="Gabaldon T."/>
            <person name="Kempken F."/>
            <person name="Kumar A."/>
            <person name="Marcet-Houben M."/>
            <person name="Poggeler S."/>
            <person name="Stajich J.E."/>
            <person name="Nowrousian M."/>
        </authorList>
    </citation>
    <scope>NUCLEOTIDE SEQUENCE [LARGE SCALE GENOMIC DNA]</scope>
    <source>
        <strain evidence="11">CBS 100304</strain>
        <tissue evidence="10">Vegetative mycelium</tissue>
    </source>
</reference>
<dbReference type="GO" id="GO:0006629">
    <property type="term" value="P:lipid metabolic process"/>
    <property type="evidence" value="ECO:0007669"/>
    <property type="project" value="InterPro"/>
</dbReference>
<dbReference type="AlphaFoldDB" id="U4LPN5"/>
<evidence type="ECO:0000256" key="7">
    <source>
        <dbReference type="ARBA" id="ARBA00023136"/>
    </source>
</evidence>
<feature type="transmembrane region" description="Helical" evidence="8">
    <location>
        <begin position="432"/>
        <end position="452"/>
    </location>
</feature>
<evidence type="ECO:0000256" key="2">
    <source>
        <dbReference type="ARBA" id="ARBA00005179"/>
    </source>
</evidence>
<dbReference type="Proteomes" id="UP000018144">
    <property type="component" value="Unassembled WGS sequence"/>
</dbReference>
<keyword evidence="7 8" id="KW-0472">Membrane</keyword>
<feature type="transmembrane region" description="Helical" evidence="8">
    <location>
        <begin position="280"/>
        <end position="303"/>
    </location>
</feature>
<evidence type="ECO:0000256" key="3">
    <source>
        <dbReference type="ARBA" id="ARBA00007282"/>
    </source>
</evidence>
<keyword evidence="6 8" id="KW-1133">Transmembrane helix</keyword>
<dbReference type="EMBL" id="HF936492">
    <property type="protein sequence ID" value="CCX16650.1"/>
    <property type="molecule type" value="Genomic_DNA"/>
</dbReference>
<evidence type="ECO:0000256" key="8">
    <source>
        <dbReference type="SAM" id="Phobius"/>
    </source>
</evidence>
<keyword evidence="4" id="KW-0808">Transferase</keyword>
<comment type="subcellular location">
    <subcellularLocation>
        <location evidence="1">Membrane</location>
        <topology evidence="1">Multi-pass membrane protein</topology>
    </subcellularLocation>
</comment>
<protein>
    <recommendedName>
        <fullName evidence="9">Wax synthase domain-containing protein</fullName>
    </recommendedName>
</protein>
<dbReference type="PANTHER" id="PTHR31595:SF57">
    <property type="entry name" value="OS04G0481900 PROTEIN"/>
    <property type="match status" value="1"/>
</dbReference>
<name>U4LPN5_PYROM</name>
<feature type="transmembrane region" description="Helical" evidence="8">
    <location>
        <begin position="70"/>
        <end position="89"/>
    </location>
</feature>
<dbReference type="OrthoDB" id="1077582at2759"/>
<proteinExistence type="inferred from homology"/>
<comment type="pathway">
    <text evidence="2">Secondary metabolite biosynthesis.</text>
</comment>
<dbReference type="GO" id="GO:0008374">
    <property type="term" value="F:O-acyltransferase activity"/>
    <property type="evidence" value="ECO:0007669"/>
    <property type="project" value="InterPro"/>
</dbReference>
<gene>
    <name evidence="10" type="ORF">PCON_03349</name>
</gene>
<keyword evidence="5 8" id="KW-0812">Transmembrane</keyword>
<dbReference type="Pfam" id="PF13813">
    <property type="entry name" value="MBOAT_2"/>
    <property type="match status" value="1"/>
</dbReference>
<feature type="domain" description="Wax synthase" evidence="9">
    <location>
        <begin position="319"/>
        <end position="405"/>
    </location>
</feature>
<dbReference type="PANTHER" id="PTHR31595">
    <property type="entry name" value="LONG-CHAIN-ALCOHOL O-FATTY-ACYLTRANSFERASE 3-RELATED"/>
    <property type="match status" value="1"/>
</dbReference>
<dbReference type="GO" id="GO:0016020">
    <property type="term" value="C:membrane"/>
    <property type="evidence" value="ECO:0007669"/>
    <property type="project" value="UniProtKB-SubCell"/>
</dbReference>
<dbReference type="InterPro" id="IPR032805">
    <property type="entry name" value="Wax_synthase_dom"/>
</dbReference>
<sequence>MAIPTPLYGALLTAIFAIYSQLHFSGISPTAHPIPWTNPKRPFFLHEALLAQLLTFLALWLPFERKFLSAIFLPPLFTVYWTLLGSGALSPAVGYAVGTFIAAMGMKALELLVFRPVSSMKLASDSNSKPAEPIPASPIQRAGWIFELQHCLRGVGWNWGGVYTRGWEQKEALSKPRWLLRRVIRGAVMYTWIDFLVYWIHEIDTDYFLPAGHATGLTAPPAGVPYASLFSIQQTPNPRHWGKPENLSKTSTLLGLDLTTLLPSSPLFWQTIRTLFSASAMWTAISGLYTIFALFFVFTGCILGSSTGFRNRWLSPIAWPDAFGDWGTGDWKGVCRFWGRGWHGLFRTIFTAPVDGAIRVLGLNPRGNTAKGLRLTIPFAMSALLHVTGAWTQSFGGWGTARFFLLQPIGCILEMIVEKEYRKFLRPRRPGVVYSVLEGVLVYAMTIMWFTATSESFFEDYRWGGLWRVEPIPFSPYRYMRGEYWTVWVTHPDLLGGRGWWRWVTSEEAAVLLPGWLGRWAEYAVVVV</sequence>
<evidence type="ECO:0000256" key="6">
    <source>
        <dbReference type="ARBA" id="ARBA00022989"/>
    </source>
</evidence>
<evidence type="ECO:0000256" key="1">
    <source>
        <dbReference type="ARBA" id="ARBA00004141"/>
    </source>
</evidence>
<organism evidence="10 11">
    <name type="scientific">Pyronema omphalodes (strain CBS 100304)</name>
    <name type="common">Pyronema confluens</name>
    <dbReference type="NCBI Taxonomy" id="1076935"/>
    <lineage>
        <taxon>Eukaryota</taxon>
        <taxon>Fungi</taxon>
        <taxon>Dikarya</taxon>
        <taxon>Ascomycota</taxon>
        <taxon>Pezizomycotina</taxon>
        <taxon>Pezizomycetes</taxon>
        <taxon>Pezizales</taxon>
        <taxon>Pyronemataceae</taxon>
        <taxon>Pyronema</taxon>
    </lineage>
</organism>
<feature type="transmembrane region" description="Helical" evidence="8">
    <location>
        <begin position="7"/>
        <end position="24"/>
    </location>
</feature>
<evidence type="ECO:0000256" key="4">
    <source>
        <dbReference type="ARBA" id="ARBA00022679"/>
    </source>
</evidence>
<dbReference type="eggNOG" id="ENOG502SAIV">
    <property type="taxonomic scope" value="Eukaryota"/>
</dbReference>
<feature type="transmembrane region" description="Helical" evidence="8">
    <location>
        <begin position="44"/>
        <end position="63"/>
    </location>
</feature>
<comment type="similarity">
    <text evidence="3">Belongs to the wax synthase family.</text>
</comment>
<keyword evidence="11" id="KW-1185">Reference proteome</keyword>
<evidence type="ECO:0000259" key="9">
    <source>
        <dbReference type="Pfam" id="PF13813"/>
    </source>
</evidence>